<gene>
    <name evidence="2" type="ORF">OBRU01_14071</name>
</gene>
<protein>
    <submittedName>
        <fullName evidence="2">Putative goliath E3 ubiquitin ligase</fullName>
    </submittedName>
</protein>
<sequence length="75" mass="8206">MRAEELWSGLAALGLVSSLVGCHAPGSELESVRYGATSDDRFISDTYTVANINITYQDEHGEEYTETSELLQPLP</sequence>
<dbReference type="GO" id="GO:0016874">
    <property type="term" value="F:ligase activity"/>
    <property type="evidence" value="ECO:0007669"/>
    <property type="project" value="UniProtKB-KW"/>
</dbReference>
<reference evidence="2 3" key="1">
    <citation type="journal article" date="2015" name="Genome Biol. Evol.">
        <title>The genome of winter moth (Operophtera brumata) provides a genomic perspective on sexual dimorphism and phenology.</title>
        <authorList>
            <person name="Derks M.F."/>
            <person name="Smit S."/>
            <person name="Salis L."/>
            <person name="Schijlen E."/>
            <person name="Bossers A."/>
            <person name="Mateman C."/>
            <person name="Pijl A.S."/>
            <person name="de Ridder D."/>
            <person name="Groenen M.A."/>
            <person name="Visser M.E."/>
            <person name="Megens H.J."/>
        </authorList>
    </citation>
    <scope>NUCLEOTIDE SEQUENCE [LARGE SCALE GENOMIC DNA]</scope>
    <source>
        <strain evidence="2">WM2013NL</strain>
        <tissue evidence="2">Head and thorax</tissue>
    </source>
</reference>
<evidence type="ECO:0000256" key="1">
    <source>
        <dbReference type="SAM" id="SignalP"/>
    </source>
</evidence>
<evidence type="ECO:0000313" key="2">
    <source>
        <dbReference type="EMBL" id="KOB71228.1"/>
    </source>
</evidence>
<keyword evidence="3" id="KW-1185">Reference proteome</keyword>
<dbReference type="EMBL" id="JTDY01002534">
    <property type="protein sequence ID" value="KOB71228.1"/>
    <property type="molecule type" value="Genomic_DNA"/>
</dbReference>
<evidence type="ECO:0000313" key="3">
    <source>
        <dbReference type="Proteomes" id="UP000037510"/>
    </source>
</evidence>
<comment type="caution">
    <text evidence="2">The sequence shown here is derived from an EMBL/GenBank/DDBJ whole genome shotgun (WGS) entry which is preliminary data.</text>
</comment>
<keyword evidence="2" id="KW-0436">Ligase</keyword>
<accession>A0A0L7L6Y0</accession>
<name>A0A0L7L6Y0_OPEBR</name>
<dbReference type="AlphaFoldDB" id="A0A0L7L6Y0"/>
<dbReference type="Proteomes" id="UP000037510">
    <property type="component" value="Unassembled WGS sequence"/>
</dbReference>
<organism evidence="2 3">
    <name type="scientific">Operophtera brumata</name>
    <name type="common">Winter moth</name>
    <name type="synonym">Phalaena brumata</name>
    <dbReference type="NCBI Taxonomy" id="104452"/>
    <lineage>
        <taxon>Eukaryota</taxon>
        <taxon>Metazoa</taxon>
        <taxon>Ecdysozoa</taxon>
        <taxon>Arthropoda</taxon>
        <taxon>Hexapoda</taxon>
        <taxon>Insecta</taxon>
        <taxon>Pterygota</taxon>
        <taxon>Neoptera</taxon>
        <taxon>Endopterygota</taxon>
        <taxon>Lepidoptera</taxon>
        <taxon>Glossata</taxon>
        <taxon>Ditrysia</taxon>
        <taxon>Geometroidea</taxon>
        <taxon>Geometridae</taxon>
        <taxon>Larentiinae</taxon>
        <taxon>Operophtera</taxon>
    </lineage>
</organism>
<feature type="signal peptide" evidence="1">
    <location>
        <begin position="1"/>
        <end position="18"/>
    </location>
</feature>
<dbReference type="PROSITE" id="PS51257">
    <property type="entry name" value="PROKAR_LIPOPROTEIN"/>
    <property type="match status" value="1"/>
</dbReference>
<keyword evidence="1" id="KW-0732">Signal</keyword>
<proteinExistence type="predicted"/>
<feature type="chain" id="PRO_5005573106" evidence="1">
    <location>
        <begin position="19"/>
        <end position="75"/>
    </location>
</feature>